<dbReference type="InterPro" id="IPR023346">
    <property type="entry name" value="Lysozyme-like_dom_sf"/>
</dbReference>
<keyword evidence="2" id="KW-0378">Hydrolase</keyword>
<dbReference type="EMBL" id="JTHE03000034">
    <property type="protein sequence ID" value="MCM1982203.1"/>
    <property type="molecule type" value="Genomic_DNA"/>
</dbReference>
<keyword evidence="1" id="KW-1133">Transmembrane helix</keyword>
<keyword evidence="3" id="KW-1185">Reference proteome</keyword>
<keyword evidence="1" id="KW-0812">Transmembrane</keyword>
<evidence type="ECO:0000256" key="1">
    <source>
        <dbReference type="SAM" id="Phobius"/>
    </source>
</evidence>
<gene>
    <name evidence="2" type="ORF">QQ91_0005095</name>
</gene>
<sequence>MAVLHRQVVLLSHSNLIEGQLGTTSLTRRRPFSSVKALMVVLLLLGGALLIVPQQDWRRSLLPNARPGEIAPLAMEGGDPYVRALLRTISASESNDPSPYTVMYGGKHFSDLSRHPDQCRTIVSGPNRGNCTTAAGRYQFITTTWEEKATLYHPNPEGMLFWKRYSYEAFYQDQVAYNWLIDAEAWGIDIQQLLREGEIRTVLQRLSGTWTSLGYGIEDNWFTPALPRIYQELLQEELERAKGTVEESPV</sequence>
<dbReference type="RefSeq" id="WP_166280716.1">
    <property type="nucleotide sequence ID" value="NZ_JTHE03000034.1"/>
</dbReference>
<accession>A0ABD4T0P7</accession>
<dbReference type="AlphaFoldDB" id="A0ABD4T0P7"/>
<evidence type="ECO:0000313" key="2">
    <source>
        <dbReference type="EMBL" id="MCM1982203.1"/>
    </source>
</evidence>
<proteinExistence type="predicted"/>
<evidence type="ECO:0000313" key="3">
    <source>
        <dbReference type="Proteomes" id="UP000031561"/>
    </source>
</evidence>
<dbReference type="SUPFAM" id="SSF53955">
    <property type="entry name" value="Lysozyme-like"/>
    <property type="match status" value="1"/>
</dbReference>
<dbReference type="Gene3D" id="1.10.530.10">
    <property type="match status" value="1"/>
</dbReference>
<comment type="caution">
    <text evidence="2">The sequence shown here is derived from an EMBL/GenBank/DDBJ whole genome shotgun (WGS) entry which is preliminary data.</text>
</comment>
<dbReference type="Proteomes" id="UP000031561">
    <property type="component" value="Unassembled WGS sequence"/>
</dbReference>
<protein>
    <submittedName>
        <fullName evidence="2">Glycoside hydrolase family protein</fullName>
    </submittedName>
</protein>
<dbReference type="GO" id="GO:0016787">
    <property type="term" value="F:hydrolase activity"/>
    <property type="evidence" value="ECO:0007669"/>
    <property type="project" value="UniProtKB-KW"/>
</dbReference>
<name>A0ABD4T0P7_9CYAN</name>
<keyword evidence="1" id="KW-0472">Membrane</keyword>
<organism evidence="2 3">
    <name type="scientific">Lyngbya confervoides BDU141951</name>
    <dbReference type="NCBI Taxonomy" id="1574623"/>
    <lineage>
        <taxon>Bacteria</taxon>
        <taxon>Bacillati</taxon>
        <taxon>Cyanobacteriota</taxon>
        <taxon>Cyanophyceae</taxon>
        <taxon>Oscillatoriophycideae</taxon>
        <taxon>Oscillatoriales</taxon>
        <taxon>Microcoleaceae</taxon>
        <taxon>Lyngbya</taxon>
    </lineage>
</organism>
<reference evidence="2 3" key="1">
    <citation type="journal article" date="2015" name="Genome Announc.">
        <title>Draft Genome Sequence of Filamentous Marine Cyanobacterium Lyngbya confervoides Strain BDU141951.</title>
        <authorList>
            <person name="Chandrababunaidu M.M."/>
            <person name="Sen D."/>
            <person name="Tripathy S."/>
        </authorList>
    </citation>
    <scope>NUCLEOTIDE SEQUENCE [LARGE SCALE GENOMIC DNA]</scope>
    <source>
        <strain evidence="2 3">BDU141951</strain>
    </source>
</reference>
<feature type="transmembrane region" description="Helical" evidence="1">
    <location>
        <begin position="34"/>
        <end position="52"/>
    </location>
</feature>